<accession>A0A4R8BSI3</accession>
<dbReference type="Proteomes" id="UP000295146">
    <property type="component" value="Unassembled WGS sequence"/>
</dbReference>
<dbReference type="AlphaFoldDB" id="A0A4R8BSI3"/>
<gene>
    <name evidence="3" type="ORF">EV653_7325</name>
</gene>
<dbReference type="InterPro" id="IPR036388">
    <property type="entry name" value="WH-like_DNA-bd_sf"/>
</dbReference>
<dbReference type="EMBL" id="SODP01000004">
    <property type="protein sequence ID" value="TDW60768.1"/>
    <property type="molecule type" value="Genomic_DNA"/>
</dbReference>
<feature type="domain" description="RNA polymerase sigma-70 region 4" evidence="2">
    <location>
        <begin position="227"/>
        <end position="275"/>
    </location>
</feature>
<dbReference type="Pfam" id="PF03118">
    <property type="entry name" value="RNA_pol_A_CTD"/>
    <property type="match status" value="1"/>
</dbReference>
<feature type="domain" description="RNA polymerase alpha subunit C-terminal" evidence="1">
    <location>
        <begin position="76"/>
        <end position="131"/>
    </location>
</feature>
<dbReference type="RefSeq" id="WP_166679673.1">
    <property type="nucleotide sequence ID" value="NZ_SODP01000004.1"/>
</dbReference>
<reference evidence="3 4" key="1">
    <citation type="submission" date="2019-03" db="EMBL/GenBank/DDBJ databases">
        <title>Genomic Encyclopedia of Type Strains, Phase III (KMG-III): the genomes of soil and plant-associated and newly described type strains.</title>
        <authorList>
            <person name="Whitman W."/>
        </authorList>
    </citation>
    <scope>NUCLEOTIDE SEQUENCE [LARGE SCALE GENOMIC DNA]</scope>
    <source>
        <strain evidence="3 4">VKM Ac-2573</strain>
    </source>
</reference>
<dbReference type="SUPFAM" id="SSF47789">
    <property type="entry name" value="C-terminal domain of RNA polymerase alpha subunit"/>
    <property type="match status" value="1"/>
</dbReference>
<evidence type="ECO:0000259" key="2">
    <source>
        <dbReference type="Pfam" id="PF04545"/>
    </source>
</evidence>
<dbReference type="Pfam" id="PF04545">
    <property type="entry name" value="Sigma70_r4"/>
    <property type="match status" value="1"/>
</dbReference>
<organism evidence="3 4">
    <name type="scientific">Kribbella pratensis</name>
    <dbReference type="NCBI Taxonomy" id="2512112"/>
    <lineage>
        <taxon>Bacteria</taxon>
        <taxon>Bacillati</taxon>
        <taxon>Actinomycetota</taxon>
        <taxon>Actinomycetes</taxon>
        <taxon>Propionibacteriales</taxon>
        <taxon>Kribbellaceae</taxon>
        <taxon>Kribbella</taxon>
    </lineage>
</organism>
<dbReference type="GO" id="GO:0003700">
    <property type="term" value="F:DNA-binding transcription factor activity"/>
    <property type="evidence" value="ECO:0007669"/>
    <property type="project" value="InterPro"/>
</dbReference>
<dbReference type="InterPro" id="IPR013324">
    <property type="entry name" value="RNA_pol_sigma_r3/r4-like"/>
</dbReference>
<evidence type="ECO:0000259" key="1">
    <source>
        <dbReference type="Pfam" id="PF03118"/>
    </source>
</evidence>
<dbReference type="GO" id="GO:0003677">
    <property type="term" value="F:DNA binding"/>
    <property type="evidence" value="ECO:0007669"/>
    <property type="project" value="InterPro"/>
</dbReference>
<dbReference type="PRINTS" id="PR00046">
    <property type="entry name" value="SIGMA70FCT"/>
</dbReference>
<evidence type="ECO:0000313" key="4">
    <source>
        <dbReference type="Proteomes" id="UP000295146"/>
    </source>
</evidence>
<name>A0A4R8BSI3_9ACTN</name>
<dbReference type="SUPFAM" id="SSF88659">
    <property type="entry name" value="Sigma3 and sigma4 domains of RNA polymerase sigma factors"/>
    <property type="match status" value="1"/>
</dbReference>
<protein>
    <submittedName>
        <fullName evidence="3">Sigma-70-like protein</fullName>
    </submittedName>
</protein>
<dbReference type="CDD" id="cd06171">
    <property type="entry name" value="Sigma70_r4"/>
    <property type="match status" value="1"/>
</dbReference>
<keyword evidence="4" id="KW-1185">Reference proteome</keyword>
<dbReference type="Gene3D" id="1.10.150.20">
    <property type="entry name" value="5' to 3' exonuclease, C-terminal subdomain"/>
    <property type="match status" value="1"/>
</dbReference>
<dbReference type="Gene3D" id="1.10.10.10">
    <property type="entry name" value="Winged helix-like DNA-binding domain superfamily/Winged helix DNA-binding domain"/>
    <property type="match status" value="1"/>
</dbReference>
<dbReference type="InterPro" id="IPR011260">
    <property type="entry name" value="RNAP_asu_C"/>
</dbReference>
<proteinExistence type="predicted"/>
<evidence type="ECO:0000313" key="3">
    <source>
        <dbReference type="EMBL" id="TDW60768.1"/>
    </source>
</evidence>
<dbReference type="InterPro" id="IPR000943">
    <property type="entry name" value="RNA_pol_sigma70"/>
</dbReference>
<comment type="caution">
    <text evidence="3">The sequence shown here is derived from an EMBL/GenBank/DDBJ whole genome shotgun (WGS) entry which is preliminary data.</text>
</comment>
<sequence>MHDVDFVDTHPRVWSDAFPWLRGSLSGDDELRSWRDMAMDDAAGMDRRRVLSSVVSLAINHLEKWPIGEVFPGMPLEMPIDDLDLTVRAYNVLHRERKLTTSDLADVRIEDLLACRNAGIGTVRDILRNLADRSTSLPQASLADDTTMFVEPASSAALLGGLINDIEALAEWNLLLGQEDRGLLAPLALGAPMEIAAARERILALSATAVAPPSSADVAEVLEQAILGMDERFRVILARRLFAWKPMRLEQLGQEFGVTRERVRQLESKARSKLYEVVAEGTPAGQVAAVVRSEVRGVRPLQELLTEIPALARTVESVGQPAWRVIDILDDSYEIADGWCAEPSLDAAKRETAIYLDELADEFGVVRLADVGLVGSGEPGTLPWLTEWLQHLGCDVRDGFVLLRTSSVGDVAAAALSIEGGPLTLEVLFERANRGSIGSLRNQLNTDPRFHKVDVEHWALTAWGMDGYSNIRTEIAKLLEQAGGELPLATIVESLVERFGVSPASVNVYAGSAPYEVRNGIVRSEAIRTAGGKNPAKVQGYYRRGQDWLHRTTVTRDHLRGSGWGASTAIATIVGLSPGETAELPTRLGPQKFSWKNHQPAYGSIKRFLEADDLGIGDEVFLVFRGDGTFDVEKLAEPTEEPRRQALRLVGADMNLAGQEAVDALAAAIKYPAGDDVETVAAGYAARREQPIAELLGQCQSDFGAS</sequence>
<dbReference type="InterPro" id="IPR007630">
    <property type="entry name" value="RNA_pol_sigma70_r4"/>
</dbReference>
<dbReference type="GO" id="GO:0006352">
    <property type="term" value="P:DNA-templated transcription initiation"/>
    <property type="evidence" value="ECO:0007669"/>
    <property type="project" value="InterPro"/>
</dbReference>
<dbReference type="GO" id="GO:0003899">
    <property type="term" value="F:DNA-directed RNA polymerase activity"/>
    <property type="evidence" value="ECO:0007669"/>
    <property type="project" value="InterPro"/>
</dbReference>